<sequence length="417" mass="47727">MGEDETIDFESLKQTLVFWNMDDYPIPVDTTDDLGPVFGDISKALDLMGFRLGFMDVRLYSEQHNYDKKLADIIRPSLPKCRSYSGCVYKVPDITLHMILHASYIGPGPVNFFVIAKPQRELLRVLQCLKLRRHNVLLVKPPPPDEECLFSVDSLLKYARLLGGGKPRYNPLQGYMDEFDSSLEKYIEIKEDVSKTVDFSERIPTVRGPRTAVFWDAVDCPFPPSSSPDAIYYSISSALVEREFSDNITIWAYLDDDDNKKGSWLGGDKTWASRIYFLPGGVIISPSLFFFLVFIWDKASRRIRMLNDMFLWARDSPRGMRYEASLVLFADQFIGAAYYINMLQRLDDIRYHILLVTPTLDINKPETPQWPGLLIDRGAATFALETCKISEEPPSPKKHEALAAAEEEETRKTLQMI</sequence>
<keyword evidence="4" id="KW-1185">Reference proteome</keyword>
<proteinExistence type="predicted"/>
<protein>
    <submittedName>
        <fullName evidence="3">BnaA01g07790D protein</fullName>
    </submittedName>
</protein>
<evidence type="ECO:0000256" key="1">
    <source>
        <dbReference type="SAM" id="MobiDB-lite"/>
    </source>
</evidence>
<evidence type="ECO:0000256" key="2">
    <source>
        <dbReference type="SAM" id="Phobius"/>
    </source>
</evidence>
<reference evidence="3 4" key="1">
    <citation type="journal article" date="2014" name="Science">
        <title>Plant genetics. Early allopolyploid evolution in the post-Neolithic Brassica napus oilseed genome.</title>
        <authorList>
            <person name="Chalhoub B."/>
            <person name="Denoeud F."/>
            <person name="Liu S."/>
            <person name="Parkin I.A."/>
            <person name="Tang H."/>
            <person name="Wang X."/>
            <person name="Chiquet J."/>
            <person name="Belcram H."/>
            <person name="Tong C."/>
            <person name="Samans B."/>
            <person name="Correa M."/>
            <person name="Da Silva C."/>
            <person name="Just J."/>
            <person name="Falentin C."/>
            <person name="Koh C.S."/>
            <person name="Le Clainche I."/>
            <person name="Bernard M."/>
            <person name="Bento P."/>
            <person name="Noel B."/>
            <person name="Labadie K."/>
            <person name="Alberti A."/>
            <person name="Charles M."/>
            <person name="Arnaud D."/>
            <person name="Guo H."/>
            <person name="Daviaud C."/>
            <person name="Alamery S."/>
            <person name="Jabbari K."/>
            <person name="Zhao M."/>
            <person name="Edger P.P."/>
            <person name="Chelaifa H."/>
            <person name="Tack D."/>
            <person name="Lassalle G."/>
            <person name="Mestiri I."/>
            <person name="Schnel N."/>
            <person name="Le Paslier M.C."/>
            <person name="Fan G."/>
            <person name="Renault V."/>
            <person name="Bayer P.E."/>
            <person name="Golicz A.A."/>
            <person name="Manoli S."/>
            <person name="Lee T.H."/>
            <person name="Thi V.H."/>
            <person name="Chalabi S."/>
            <person name="Hu Q."/>
            <person name="Fan C."/>
            <person name="Tollenaere R."/>
            <person name="Lu Y."/>
            <person name="Battail C."/>
            <person name="Shen J."/>
            <person name="Sidebottom C.H."/>
            <person name="Wang X."/>
            <person name="Canaguier A."/>
            <person name="Chauveau A."/>
            <person name="Berard A."/>
            <person name="Deniot G."/>
            <person name="Guan M."/>
            <person name="Liu Z."/>
            <person name="Sun F."/>
            <person name="Lim Y.P."/>
            <person name="Lyons E."/>
            <person name="Town C.D."/>
            <person name="Bancroft I."/>
            <person name="Wang X."/>
            <person name="Meng J."/>
            <person name="Ma J."/>
            <person name="Pires J.C."/>
            <person name="King G.J."/>
            <person name="Brunel D."/>
            <person name="Delourme R."/>
            <person name="Renard M."/>
            <person name="Aury J.M."/>
            <person name="Adams K.L."/>
            <person name="Batley J."/>
            <person name="Snowdon R.J."/>
            <person name="Tost J."/>
            <person name="Edwards D."/>
            <person name="Zhou Y."/>
            <person name="Hua W."/>
            <person name="Sharpe A.G."/>
            <person name="Paterson A.H."/>
            <person name="Guan C."/>
            <person name="Wincker P."/>
        </authorList>
    </citation>
    <scope>NUCLEOTIDE SEQUENCE [LARGE SCALE GENOMIC DNA]</scope>
    <source>
        <strain evidence="4">cv. Darmor-bzh</strain>
    </source>
</reference>
<dbReference type="EMBL" id="LK032348">
    <property type="protein sequence ID" value="CDY35252.1"/>
    <property type="molecule type" value="Genomic_DNA"/>
</dbReference>
<dbReference type="STRING" id="3708.A0A078HBV4"/>
<feature type="compositionally biased region" description="Basic and acidic residues" evidence="1">
    <location>
        <begin position="391"/>
        <end position="401"/>
    </location>
</feature>
<keyword evidence="2" id="KW-1133">Transmembrane helix</keyword>
<dbReference type="InterPro" id="IPR024768">
    <property type="entry name" value="Marf1"/>
</dbReference>
<dbReference type="GO" id="GO:0010468">
    <property type="term" value="P:regulation of gene expression"/>
    <property type="evidence" value="ECO:0007669"/>
    <property type="project" value="InterPro"/>
</dbReference>
<evidence type="ECO:0000313" key="4">
    <source>
        <dbReference type="Proteomes" id="UP000028999"/>
    </source>
</evidence>
<dbReference type="Gramene" id="CDY35252">
    <property type="protein sequence ID" value="CDY35252"/>
    <property type="gene ID" value="GSBRNA2T00058169001"/>
</dbReference>
<feature type="transmembrane region" description="Helical" evidence="2">
    <location>
        <begin position="275"/>
        <end position="296"/>
    </location>
</feature>
<dbReference type="PANTHER" id="PTHR14379">
    <property type="entry name" value="LIMKAIN B LKAP"/>
    <property type="match status" value="1"/>
</dbReference>
<feature type="region of interest" description="Disordered" evidence="1">
    <location>
        <begin position="391"/>
        <end position="417"/>
    </location>
</feature>
<name>A0A078HBV4_BRANA</name>
<dbReference type="GO" id="GO:0005777">
    <property type="term" value="C:peroxisome"/>
    <property type="evidence" value="ECO:0007669"/>
    <property type="project" value="InterPro"/>
</dbReference>
<dbReference type="PANTHER" id="PTHR14379:SF31">
    <property type="entry name" value="NYN DOMAIN-CONTAINING PROTEIN"/>
    <property type="match status" value="1"/>
</dbReference>
<gene>
    <name evidence="3" type="primary">BnaA01g07790D</name>
    <name evidence="3" type="ORF">GSBRNA2T00058169001</name>
</gene>
<keyword evidence="2" id="KW-0812">Transmembrane</keyword>
<keyword evidence="2" id="KW-0472">Membrane</keyword>
<dbReference type="PaxDb" id="3708-A0A078HBV4"/>
<dbReference type="AlphaFoldDB" id="A0A078HBV4"/>
<accession>A0A078HBV4</accession>
<evidence type="ECO:0000313" key="3">
    <source>
        <dbReference type="EMBL" id="CDY35252.1"/>
    </source>
</evidence>
<dbReference type="Proteomes" id="UP000028999">
    <property type="component" value="Unassembled WGS sequence"/>
</dbReference>
<organism evidence="3 4">
    <name type="scientific">Brassica napus</name>
    <name type="common">Rape</name>
    <dbReference type="NCBI Taxonomy" id="3708"/>
    <lineage>
        <taxon>Eukaryota</taxon>
        <taxon>Viridiplantae</taxon>
        <taxon>Streptophyta</taxon>
        <taxon>Embryophyta</taxon>
        <taxon>Tracheophyta</taxon>
        <taxon>Spermatophyta</taxon>
        <taxon>Magnoliopsida</taxon>
        <taxon>eudicotyledons</taxon>
        <taxon>Gunneridae</taxon>
        <taxon>Pentapetalae</taxon>
        <taxon>rosids</taxon>
        <taxon>malvids</taxon>
        <taxon>Brassicales</taxon>
        <taxon>Brassicaceae</taxon>
        <taxon>Brassiceae</taxon>
        <taxon>Brassica</taxon>
    </lineage>
</organism>